<comment type="caution">
    <text evidence="2">The sequence shown here is derived from an EMBL/GenBank/DDBJ whole genome shotgun (WGS) entry which is preliminary data.</text>
</comment>
<organism evidence="2 3">
    <name type="scientific">Apolygus lucorum</name>
    <name type="common">Small green plant bug</name>
    <name type="synonym">Lygocoris lucorum</name>
    <dbReference type="NCBI Taxonomy" id="248454"/>
    <lineage>
        <taxon>Eukaryota</taxon>
        <taxon>Metazoa</taxon>
        <taxon>Ecdysozoa</taxon>
        <taxon>Arthropoda</taxon>
        <taxon>Hexapoda</taxon>
        <taxon>Insecta</taxon>
        <taxon>Pterygota</taxon>
        <taxon>Neoptera</taxon>
        <taxon>Paraneoptera</taxon>
        <taxon>Hemiptera</taxon>
        <taxon>Heteroptera</taxon>
        <taxon>Panheteroptera</taxon>
        <taxon>Cimicomorpha</taxon>
        <taxon>Miridae</taxon>
        <taxon>Mirini</taxon>
        <taxon>Apolygus</taxon>
    </lineage>
</organism>
<dbReference type="InterPro" id="IPR002999">
    <property type="entry name" value="Tudor"/>
</dbReference>
<dbReference type="AlphaFoldDB" id="A0A6A4JK23"/>
<dbReference type="EMBL" id="WIXP02000011">
    <property type="protein sequence ID" value="KAF6202932.1"/>
    <property type="molecule type" value="Genomic_DNA"/>
</dbReference>
<proteinExistence type="predicted"/>
<dbReference type="SUPFAM" id="SSF63748">
    <property type="entry name" value="Tudor/PWWP/MBT"/>
    <property type="match status" value="2"/>
</dbReference>
<dbReference type="SMART" id="SM00333">
    <property type="entry name" value="TUDOR"/>
    <property type="match status" value="2"/>
</dbReference>
<keyword evidence="3" id="KW-1185">Reference proteome</keyword>
<dbReference type="Proteomes" id="UP000466442">
    <property type="component" value="Unassembled WGS sequence"/>
</dbReference>
<dbReference type="OrthoDB" id="9995375at2759"/>
<gene>
    <name evidence="2" type="ORF">GE061_003339</name>
</gene>
<evidence type="ECO:0000313" key="2">
    <source>
        <dbReference type="EMBL" id="KAF6202932.1"/>
    </source>
</evidence>
<accession>A0A6A4JK23</accession>
<sequence length="425" mass="48151">MDPNNFIFNSGVFPPILYNNVSRSFFHPELDSFLHPDSEVDSVAISRYVHPPVARDELTDVVVVGTYGGFFNSPQRIFVIPQMWIEGKKMLVKHMNDHFRDCDEDCEIPDKLISGCNYAVFFKGIWNRVTLKHMIGEDRAKLIFIDEGIIRKIYVDRIKHLPARFLNFGALVVEVKMLQHFIPCLTKGDLITVDFKYQIHTAHWAVSFISGPVKMVNSLDEVVTGWILDSKRMYPVKDREISNMMTLTMAVADYDLPPPGVPIAVVVIRESSGHFMVTPVAWLKELGNMIRGLPLISGACRPLPFSMLCPGTSCAVPYAGGWFRARIRSTDKAAFRMSLKVRLIDLGFLFHVDRYDAHTLPPPLLPTRKKPLCFAIKKTPEISKDLTVRGFSWIVLDRKADDNSWIANSCILDPSGLNIASHPYL</sequence>
<feature type="domain" description="Tudor" evidence="1">
    <location>
        <begin position="110"/>
        <end position="166"/>
    </location>
</feature>
<dbReference type="Pfam" id="PF00567">
    <property type="entry name" value="TUDOR"/>
    <property type="match status" value="1"/>
</dbReference>
<reference evidence="2" key="1">
    <citation type="journal article" date="2021" name="Mol. Ecol. Resour.">
        <title>Apolygus lucorum genome provides insights into omnivorousness and mesophyll feeding.</title>
        <authorList>
            <person name="Liu Y."/>
            <person name="Liu H."/>
            <person name="Wang H."/>
            <person name="Huang T."/>
            <person name="Liu B."/>
            <person name="Yang B."/>
            <person name="Yin L."/>
            <person name="Li B."/>
            <person name="Zhang Y."/>
            <person name="Zhang S."/>
            <person name="Jiang F."/>
            <person name="Zhang X."/>
            <person name="Ren Y."/>
            <person name="Wang B."/>
            <person name="Wang S."/>
            <person name="Lu Y."/>
            <person name="Wu K."/>
            <person name="Fan W."/>
            <person name="Wang G."/>
        </authorList>
    </citation>
    <scope>NUCLEOTIDE SEQUENCE</scope>
    <source>
        <strain evidence="2">12Hb</strain>
    </source>
</reference>
<evidence type="ECO:0000313" key="3">
    <source>
        <dbReference type="Proteomes" id="UP000466442"/>
    </source>
</evidence>
<evidence type="ECO:0000259" key="1">
    <source>
        <dbReference type="SMART" id="SM00333"/>
    </source>
</evidence>
<name>A0A6A4JK23_APOLU</name>
<protein>
    <recommendedName>
        <fullName evidence="1">Tudor domain-containing protein</fullName>
    </recommendedName>
</protein>
<feature type="domain" description="Tudor" evidence="1">
    <location>
        <begin position="306"/>
        <end position="365"/>
    </location>
</feature>
<dbReference type="Gene3D" id="2.30.30.140">
    <property type="match status" value="1"/>
</dbReference>